<evidence type="ECO:0000313" key="2">
    <source>
        <dbReference type="EMBL" id="CAA9284685.1"/>
    </source>
</evidence>
<feature type="non-terminal residue" evidence="2">
    <location>
        <position position="1"/>
    </location>
</feature>
<feature type="compositionally biased region" description="Low complexity" evidence="1">
    <location>
        <begin position="15"/>
        <end position="34"/>
    </location>
</feature>
<accession>A0A6J4JR17</accession>
<feature type="compositionally biased region" description="Basic residues" evidence="1">
    <location>
        <begin position="1"/>
        <end position="13"/>
    </location>
</feature>
<dbReference type="AlphaFoldDB" id="A0A6J4JR17"/>
<feature type="region of interest" description="Disordered" evidence="1">
    <location>
        <begin position="1"/>
        <end position="95"/>
    </location>
</feature>
<protein>
    <submittedName>
        <fullName evidence="2">Uncharacterized protein</fullName>
    </submittedName>
</protein>
<gene>
    <name evidence="2" type="ORF">AVDCRST_MAG04-4017</name>
</gene>
<evidence type="ECO:0000256" key="1">
    <source>
        <dbReference type="SAM" id="MobiDB-lite"/>
    </source>
</evidence>
<feature type="compositionally biased region" description="Basic residues" evidence="1">
    <location>
        <begin position="35"/>
        <end position="52"/>
    </location>
</feature>
<organism evidence="2">
    <name type="scientific">uncultured Acetobacteraceae bacterium</name>
    <dbReference type="NCBI Taxonomy" id="169975"/>
    <lineage>
        <taxon>Bacteria</taxon>
        <taxon>Pseudomonadati</taxon>
        <taxon>Pseudomonadota</taxon>
        <taxon>Alphaproteobacteria</taxon>
        <taxon>Acetobacterales</taxon>
        <taxon>Acetobacteraceae</taxon>
        <taxon>environmental samples</taxon>
    </lineage>
</organism>
<reference evidence="2" key="1">
    <citation type="submission" date="2020-02" db="EMBL/GenBank/DDBJ databases">
        <authorList>
            <person name="Meier V. D."/>
        </authorList>
    </citation>
    <scope>NUCLEOTIDE SEQUENCE</scope>
    <source>
        <strain evidence="2">AVDCRST_MAG04</strain>
    </source>
</reference>
<feature type="non-terminal residue" evidence="2">
    <location>
        <position position="95"/>
    </location>
</feature>
<proteinExistence type="predicted"/>
<sequence length="95" mass="10184">VRRRSVQLRRLHQLPRAGGHLPRPAAAAAATPRQARPRGRCLPRTARGRRDPRRNGVARHAGRDGASGRRQPRPSGGRAGGAGATRAGDVAPRRL</sequence>
<dbReference type="EMBL" id="CADCTL010000303">
    <property type="protein sequence ID" value="CAA9284685.1"/>
    <property type="molecule type" value="Genomic_DNA"/>
</dbReference>
<name>A0A6J4JR17_9PROT</name>